<name>A0A8H4UD23_9HYPO</name>
<feature type="region of interest" description="Disordered" evidence="1">
    <location>
        <begin position="88"/>
        <end position="111"/>
    </location>
</feature>
<reference evidence="2" key="1">
    <citation type="journal article" date="2020" name="BMC Genomics">
        <title>Correction to: Identification and distribution of gene clusters required for synthesis of sphingolipid metabolism inhibitors in diverse species of the filamentous fungus Fusarium.</title>
        <authorList>
            <person name="Kim H.S."/>
            <person name="Lohmar J.M."/>
            <person name="Busman M."/>
            <person name="Brown D.W."/>
            <person name="Naumann T.A."/>
            <person name="Divon H.H."/>
            <person name="Lysoe E."/>
            <person name="Uhlig S."/>
            <person name="Proctor R.H."/>
        </authorList>
    </citation>
    <scope>NUCLEOTIDE SEQUENCE</scope>
    <source>
        <strain evidence="2">NRRL 22465</strain>
    </source>
</reference>
<dbReference type="Proteomes" id="UP000635477">
    <property type="component" value="Unassembled WGS sequence"/>
</dbReference>
<feature type="compositionally biased region" description="Polar residues" evidence="1">
    <location>
        <begin position="49"/>
        <end position="69"/>
    </location>
</feature>
<feature type="compositionally biased region" description="Basic residues" evidence="1">
    <location>
        <begin position="31"/>
        <end position="48"/>
    </location>
</feature>
<proteinExistence type="predicted"/>
<keyword evidence="3" id="KW-1185">Reference proteome</keyword>
<feature type="region of interest" description="Disordered" evidence="1">
    <location>
        <begin position="1"/>
        <end position="70"/>
    </location>
</feature>
<protein>
    <submittedName>
        <fullName evidence="2">Uncharacterized protein</fullName>
    </submittedName>
</protein>
<evidence type="ECO:0000313" key="3">
    <source>
        <dbReference type="Proteomes" id="UP000635477"/>
    </source>
</evidence>
<dbReference type="AlphaFoldDB" id="A0A8H4UD23"/>
<reference evidence="2" key="2">
    <citation type="submission" date="2020-05" db="EMBL/GenBank/DDBJ databases">
        <authorList>
            <person name="Kim H.-S."/>
            <person name="Proctor R.H."/>
            <person name="Brown D.W."/>
        </authorList>
    </citation>
    <scope>NUCLEOTIDE SEQUENCE</scope>
    <source>
        <strain evidence="2">NRRL 22465</strain>
    </source>
</reference>
<dbReference type="EMBL" id="JABEYC010000789">
    <property type="protein sequence ID" value="KAF4974212.1"/>
    <property type="molecule type" value="Genomic_DNA"/>
</dbReference>
<comment type="caution">
    <text evidence="2">The sequence shown here is derived from an EMBL/GenBank/DDBJ whole genome shotgun (WGS) entry which is preliminary data.</text>
</comment>
<sequence length="111" mass="11789">MSTRRSARLQKQLNPEPIHVQQPAPPEPAKNNKRKAPATKAQNGKKRATASTSSKGKITSAQTQSTSPNAALMSLPTEILELIVDSASGTAQSLPRNSADTMSIDQTLSKP</sequence>
<accession>A0A8H4UD23</accession>
<gene>
    <name evidence="2" type="ORF">FZEAL_8850</name>
</gene>
<evidence type="ECO:0000256" key="1">
    <source>
        <dbReference type="SAM" id="MobiDB-lite"/>
    </source>
</evidence>
<evidence type="ECO:0000313" key="2">
    <source>
        <dbReference type="EMBL" id="KAF4974212.1"/>
    </source>
</evidence>
<organism evidence="2 3">
    <name type="scientific">Fusarium zealandicum</name>
    <dbReference type="NCBI Taxonomy" id="1053134"/>
    <lineage>
        <taxon>Eukaryota</taxon>
        <taxon>Fungi</taxon>
        <taxon>Dikarya</taxon>
        <taxon>Ascomycota</taxon>
        <taxon>Pezizomycotina</taxon>
        <taxon>Sordariomycetes</taxon>
        <taxon>Hypocreomycetidae</taxon>
        <taxon>Hypocreales</taxon>
        <taxon>Nectriaceae</taxon>
        <taxon>Fusarium</taxon>
        <taxon>Fusarium staphyleae species complex</taxon>
    </lineage>
</organism>